<accession>A0A0P1AY38</accession>
<organism evidence="1 2">
    <name type="scientific">Plasmopara halstedii</name>
    <name type="common">Downy mildew of sunflower</name>
    <dbReference type="NCBI Taxonomy" id="4781"/>
    <lineage>
        <taxon>Eukaryota</taxon>
        <taxon>Sar</taxon>
        <taxon>Stramenopiles</taxon>
        <taxon>Oomycota</taxon>
        <taxon>Peronosporomycetes</taxon>
        <taxon>Peronosporales</taxon>
        <taxon>Peronosporaceae</taxon>
        <taxon>Plasmopara</taxon>
    </lineage>
</organism>
<name>A0A0P1AY38_PLAHL</name>
<protein>
    <submittedName>
        <fullName evidence="1">Uncharacterized protein</fullName>
    </submittedName>
</protein>
<dbReference type="OMA" id="THAQRSW"/>
<keyword evidence="2" id="KW-1185">Reference proteome</keyword>
<proteinExistence type="predicted"/>
<reference evidence="2" key="1">
    <citation type="submission" date="2014-09" db="EMBL/GenBank/DDBJ databases">
        <authorList>
            <person name="Sharma Rahul"/>
            <person name="Thines Marco"/>
        </authorList>
    </citation>
    <scope>NUCLEOTIDE SEQUENCE [LARGE SCALE GENOMIC DNA]</scope>
</reference>
<dbReference type="Proteomes" id="UP000054928">
    <property type="component" value="Unassembled WGS sequence"/>
</dbReference>
<sequence length="208" mass="23664">MALKSYHRETLNGNWYEERAKPLNGVLPFDAVNDFQTSTATDFNGSQPISFRHKPRMINESNINEAIRLAASSNPSRTFGSLYPVPNEDLERNLISTQHRVHTNHFTSPILPGNAVERGNATPRAISEVFRTSSEPQKDTRAQRSWMYSIDPMITAINRRELTESRAIKKREPLDNHIKNYGRQTTAITSIRSRHTGVFVDDEPGCQQ</sequence>
<evidence type="ECO:0000313" key="2">
    <source>
        <dbReference type="Proteomes" id="UP000054928"/>
    </source>
</evidence>
<dbReference type="GeneID" id="36399299"/>
<dbReference type="OrthoDB" id="184770at2759"/>
<dbReference type="RefSeq" id="XP_024583730.1">
    <property type="nucleotide sequence ID" value="XM_024718319.1"/>
</dbReference>
<dbReference type="EMBL" id="CCYD01002532">
    <property type="protein sequence ID" value="CEG47361.1"/>
    <property type="molecule type" value="Genomic_DNA"/>
</dbReference>
<evidence type="ECO:0000313" key="1">
    <source>
        <dbReference type="EMBL" id="CEG47361.1"/>
    </source>
</evidence>
<dbReference type="AlphaFoldDB" id="A0A0P1AY38"/>